<name>A0ABV5QFP2_9ACTN</name>
<dbReference type="Gene3D" id="3.40.50.720">
    <property type="entry name" value="NAD(P)-binding Rossmann-like Domain"/>
    <property type="match status" value="1"/>
</dbReference>
<organism evidence="3 4">
    <name type="scientific">Nonomuraea roseola</name>
    <dbReference type="NCBI Taxonomy" id="46179"/>
    <lineage>
        <taxon>Bacteria</taxon>
        <taxon>Bacillati</taxon>
        <taxon>Actinomycetota</taxon>
        <taxon>Actinomycetes</taxon>
        <taxon>Streptosporangiales</taxon>
        <taxon>Streptosporangiaceae</taxon>
        <taxon>Nonomuraea</taxon>
    </lineage>
</organism>
<dbReference type="GO" id="GO:0016491">
    <property type="term" value="F:oxidoreductase activity"/>
    <property type="evidence" value="ECO:0007669"/>
    <property type="project" value="UniProtKB-KW"/>
</dbReference>
<comment type="caution">
    <text evidence="3">The sequence shown here is derived from an EMBL/GenBank/DDBJ whole genome shotgun (WGS) entry which is preliminary data.</text>
</comment>
<dbReference type="PRINTS" id="PR00081">
    <property type="entry name" value="GDHRDH"/>
</dbReference>
<evidence type="ECO:0000256" key="2">
    <source>
        <dbReference type="ARBA" id="ARBA00023002"/>
    </source>
</evidence>
<dbReference type="Proteomes" id="UP001589646">
    <property type="component" value="Unassembled WGS sequence"/>
</dbReference>
<evidence type="ECO:0000313" key="3">
    <source>
        <dbReference type="EMBL" id="MFB9534073.1"/>
    </source>
</evidence>
<accession>A0ABV5QFP2</accession>
<dbReference type="Pfam" id="PF13561">
    <property type="entry name" value="adh_short_C2"/>
    <property type="match status" value="1"/>
</dbReference>
<dbReference type="RefSeq" id="WP_346117909.1">
    <property type="nucleotide sequence ID" value="NZ_BAAAXC010000005.1"/>
</dbReference>
<dbReference type="PRINTS" id="PR00080">
    <property type="entry name" value="SDRFAMILY"/>
</dbReference>
<proteinExistence type="inferred from homology"/>
<evidence type="ECO:0000313" key="4">
    <source>
        <dbReference type="Proteomes" id="UP001589646"/>
    </source>
</evidence>
<keyword evidence="2 3" id="KW-0560">Oxidoreductase</keyword>
<comment type="similarity">
    <text evidence="1">Belongs to the short-chain dehydrogenases/reductases (SDR) family.</text>
</comment>
<dbReference type="SUPFAM" id="SSF51735">
    <property type="entry name" value="NAD(P)-binding Rossmann-fold domains"/>
    <property type="match status" value="1"/>
</dbReference>
<reference evidence="3 4" key="1">
    <citation type="submission" date="2024-09" db="EMBL/GenBank/DDBJ databases">
        <authorList>
            <person name="Sun Q."/>
            <person name="Mori K."/>
        </authorList>
    </citation>
    <scope>NUCLEOTIDE SEQUENCE [LARGE SCALE GENOMIC DNA]</scope>
    <source>
        <strain evidence="3 4">JCM 3323</strain>
    </source>
</reference>
<sequence>MAEPLKAHKDKKESMTMHRYTDRVVLITGSGSGIGRNLAERFAAEGATVAVADINGDAARETAKAITDLGHRVQAFTVDVADTVSVHGLVEEVESALGGIDVLINNAASTLDLPFLDLSEREWDLDVGVTLKGPFLCSQAVLPGMLRREGGVILNIGSVNGFSYFGNDLYSAAKAGLLSLTRALAVRYGPRGVRVNLIAPGTIRTPFWDGRLAKDPAVHQRLARWYPLGRIGEPDDVADAALFLASSAASWITGTALTVDGGLLAGNAVMTADILGEEY</sequence>
<dbReference type="PANTHER" id="PTHR43669">
    <property type="entry name" value="5-KETO-D-GLUCONATE 5-REDUCTASE"/>
    <property type="match status" value="1"/>
</dbReference>
<evidence type="ECO:0000256" key="1">
    <source>
        <dbReference type="ARBA" id="ARBA00006484"/>
    </source>
</evidence>
<protein>
    <submittedName>
        <fullName evidence="3">SDR family NAD(P)-dependent oxidoreductase</fullName>
        <ecNumber evidence="3">1.1.1.-</ecNumber>
    </submittedName>
</protein>
<dbReference type="CDD" id="cd05233">
    <property type="entry name" value="SDR_c"/>
    <property type="match status" value="1"/>
</dbReference>
<dbReference type="PANTHER" id="PTHR43669:SF8">
    <property type="entry name" value="SHORT-CHAIN TYPE DEHYDROGENASE_REDUCTASE-RELATED"/>
    <property type="match status" value="1"/>
</dbReference>
<dbReference type="NCBIfam" id="NF005559">
    <property type="entry name" value="PRK07231.1"/>
    <property type="match status" value="1"/>
</dbReference>
<dbReference type="InterPro" id="IPR036291">
    <property type="entry name" value="NAD(P)-bd_dom_sf"/>
</dbReference>
<dbReference type="EMBL" id="JBHMCE010000023">
    <property type="protein sequence ID" value="MFB9534073.1"/>
    <property type="molecule type" value="Genomic_DNA"/>
</dbReference>
<dbReference type="InterPro" id="IPR002347">
    <property type="entry name" value="SDR_fam"/>
</dbReference>
<keyword evidence="4" id="KW-1185">Reference proteome</keyword>
<gene>
    <name evidence="3" type="ORF">ACFFRN_46405</name>
</gene>
<dbReference type="EC" id="1.1.1.-" evidence="3"/>